<dbReference type="InterPro" id="IPR002641">
    <property type="entry name" value="PNPLA_dom"/>
</dbReference>
<feature type="domain" description="PNPLA" evidence="6">
    <location>
        <begin position="790"/>
        <end position="1006"/>
    </location>
</feature>
<feature type="short sequence motif" description="GXGXXG" evidence="4">
    <location>
        <begin position="794"/>
        <end position="799"/>
    </location>
</feature>
<dbReference type="RefSeq" id="XP_018744745.1">
    <property type="nucleotide sequence ID" value="XM_018888746.1"/>
</dbReference>
<dbReference type="GO" id="GO:0019369">
    <property type="term" value="P:arachidonate metabolic process"/>
    <property type="evidence" value="ECO:0007669"/>
    <property type="project" value="TreeGrafter"/>
</dbReference>
<dbReference type="PANTHER" id="PTHR24185">
    <property type="entry name" value="CALCIUM-INDEPENDENT PHOSPHOLIPASE A2-GAMMA"/>
    <property type="match status" value="1"/>
</dbReference>
<reference evidence="7 8" key="1">
    <citation type="journal article" date="2010" name="Nature">
        <title>Comparative genomics reveals mobile pathogenicity chromosomes in Fusarium.</title>
        <authorList>
            <person name="Ma L.J."/>
            <person name="van der Does H.C."/>
            <person name="Borkovich K.A."/>
            <person name="Coleman J.J."/>
            <person name="Daboussi M.J."/>
            <person name="Di Pietro A."/>
            <person name="Dufresne M."/>
            <person name="Freitag M."/>
            <person name="Grabherr M."/>
            <person name="Henrissat B."/>
            <person name="Houterman P.M."/>
            <person name="Kang S."/>
            <person name="Shim W.B."/>
            <person name="Woloshuk C."/>
            <person name="Xie X."/>
            <person name="Xu J.R."/>
            <person name="Antoniw J."/>
            <person name="Baker S.E."/>
            <person name="Bluhm B.H."/>
            <person name="Breakspear A."/>
            <person name="Brown D.W."/>
            <person name="Butchko R.A."/>
            <person name="Chapman S."/>
            <person name="Coulson R."/>
            <person name="Coutinho P.M."/>
            <person name="Danchin E.G."/>
            <person name="Diener A."/>
            <person name="Gale L.R."/>
            <person name="Gardiner D.M."/>
            <person name="Goff S."/>
            <person name="Hammond-Kosack K.E."/>
            <person name="Hilburn K."/>
            <person name="Hua-Van A."/>
            <person name="Jonkers W."/>
            <person name="Kazan K."/>
            <person name="Kodira C.D."/>
            <person name="Koehrsen M."/>
            <person name="Kumar L."/>
            <person name="Lee Y.H."/>
            <person name="Li L."/>
            <person name="Manners J.M."/>
            <person name="Miranda-Saavedra D."/>
            <person name="Mukherjee M."/>
            <person name="Park G."/>
            <person name="Park J."/>
            <person name="Park S.Y."/>
            <person name="Proctor R.H."/>
            <person name="Regev A."/>
            <person name="Ruiz-Roldan M.C."/>
            <person name="Sain D."/>
            <person name="Sakthikumar S."/>
            <person name="Sykes S."/>
            <person name="Schwartz D.C."/>
            <person name="Turgeon B.G."/>
            <person name="Wapinski I."/>
            <person name="Yoder O."/>
            <person name="Young S."/>
            <person name="Zeng Q."/>
            <person name="Zhou S."/>
            <person name="Galagan J."/>
            <person name="Cuomo C.A."/>
            <person name="Kistler H.C."/>
            <person name="Rep M."/>
        </authorList>
    </citation>
    <scope>NUCLEOTIDE SEQUENCE [LARGE SCALE GENOMIC DNA]</scope>
    <source>
        <strain evidence="8">M3125 / FGSC 7600</strain>
    </source>
</reference>
<dbReference type="STRING" id="334819.W7LSU1"/>
<dbReference type="eggNOG" id="ENOG502T29B">
    <property type="taxonomic scope" value="Eukaryota"/>
</dbReference>
<keyword evidence="3 4" id="KW-0443">Lipid metabolism</keyword>
<keyword evidence="8" id="KW-1185">Reference proteome</keyword>
<protein>
    <recommendedName>
        <fullName evidence="6">PNPLA domain-containing protein</fullName>
    </recommendedName>
</protein>
<dbReference type="GO" id="GO:0047499">
    <property type="term" value="F:calcium-independent phospholipase A2 activity"/>
    <property type="evidence" value="ECO:0007669"/>
    <property type="project" value="TreeGrafter"/>
</dbReference>
<dbReference type="PANTHER" id="PTHR24185:SF1">
    <property type="entry name" value="CALCIUM-INDEPENDENT PHOSPHOLIPASE A2-GAMMA"/>
    <property type="match status" value="1"/>
</dbReference>
<dbReference type="AlphaFoldDB" id="W7LSU1"/>
<evidence type="ECO:0000259" key="6">
    <source>
        <dbReference type="PROSITE" id="PS51635"/>
    </source>
</evidence>
<sequence length="1270" mass="144128">MARPREGSSVSSTSESDPENEGLLGFFEGIAHSFVDTNFSDGDESTSASTYISWRMPSNEFIEREALKLQISSRCRICNRRGRAGQLLFCTGCGNSKRPAHRACLARDRQHVMGPRRRLSVGEEECKEVEYSDYVFTRYLLQPPAPKLKPELHAKDATCAWIGVPSLQRFDKPQIHVWPRLQDLLQMSRNVKPGQYPILVSFIGETGSGKSTLIRTMIQMARPDHPEGESVPVPGSPSDRFASTSSDIHAYSDPLTLSTKYPIVYADCEGFESAEHKVLKYWQDKQDKLLREVNQFLSGAESRINVEWGKLDYPDPQASVIMEDSDGRRLRTVQNNTRKLIVKYLYPRVLYGFSDVVCFVTTNGRHSRTSDSFLGQLIDWAQHSHDRILNQRTKPALIVILNIVVDMDDSSSSDATEDLLRSFQRTERFRALQSLWEEREHPIRNTADLLLCYYSDFKVVLVPAISSRSSPADATSVGKSIRRLYETIRGSVSKVRNAKANSGTESDLATLNTHMNRSLSVLGQDLRAALDLHDIVMSDSSIPTRLSDHMASTLRQMCILREIDRTDAIGGEERVVSEFTPYVGACIVAQTCRIQDIGMFMPSYMGEELVAEAQSGLQKFRWLYWRCEALERRTGRRCRNYYNGHYKGHQFNRPNDELEDVKGLNRRGGESNHRCSWHPDQFVKRLREAIAQNQQDDRVMERLTYLARTIRLTELQSQRTCFSCLSNCPTNMLPCARFQHGICQKCLERFALQRNGGSILVIEHCPLGCALRTGTWSIRIKPKHAAPRVLSLDGGGVRGIVELCVLRQIERHVGYGIAIHELFDLVVGTSTGGIVALGVFHQRWSTDDAINRFRALARRAFTPRLGLGNSFLKAIAQPFYEFLYTSEGIEQSLQDSFGNSNLFGASLGKRNRAGGRDWVKVGVVSCLQGRNQAKLIANYSRNPRADTDEDDYLSREDEQSNDFKIWEAARATSAAPTFFQPFVHPETKRTYVDGALMHNNPVALAYSEVEKIWPGSLPPDIILSVGTGMVVDSKSGEMKTKHNSKLEPFKKCIPKGYLMRIEAGLGIIQSSTSCHEAWKEFRSMSVTDRRLRHNSHRLNVGLKQRVEMDDVEKMNSLIEECEEYLCDGTNMFYFDKAYRTAPEHLQTVARRLLASLFYYVGPLERTMKRGKCVGKIFCRLEAGSASAKELLRDHVRFRLGQIPENSTKAVYPRILHHRDSKGWDATDLSALVVLRVEEGACKRWIEVNLPHWRDEWEPISGFQSQRRTNM</sequence>
<organism evidence="7 8">
    <name type="scientific">Gibberella moniliformis (strain M3125 / FGSC 7600)</name>
    <name type="common">Maize ear and stalk rot fungus</name>
    <name type="synonym">Fusarium verticillioides</name>
    <dbReference type="NCBI Taxonomy" id="334819"/>
    <lineage>
        <taxon>Eukaryota</taxon>
        <taxon>Fungi</taxon>
        <taxon>Dikarya</taxon>
        <taxon>Ascomycota</taxon>
        <taxon>Pezizomycotina</taxon>
        <taxon>Sordariomycetes</taxon>
        <taxon>Hypocreomycetidae</taxon>
        <taxon>Hypocreales</taxon>
        <taxon>Nectriaceae</taxon>
        <taxon>Fusarium</taxon>
        <taxon>Fusarium fujikuroi species complex</taxon>
    </lineage>
</organism>
<feature type="short sequence motif" description="DGA/G" evidence="4">
    <location>
        <begin position="993"/>
        <end position="995"/>
    </location>
</feature>
<gene>
    <name evidence="7" type="ORF">FVEG_01745</name>
</gene>
<evidence type="ECO:0000256" key="1">
    <source>
        <dbReference type="ARBA" id="ARBA00022801"/>
    </source>
</evidence>
<keyword evidence="1 4" id="KW-0378">Hydrolase</keyword>
<keyword evidence="2 4" id="KW-0442">Lipid degradation</keyword>
<dbReference type="KEGG" id="fvr:FVEG_01745"/>
<evidence type="ECO:0000313" key="8">
    <source>
        <dbReference type="Proteomes" id="UP000009096"/>
    </source>
</evidence>
<feature type="region of interest" description="Disordered" evidence="5">
    <location>
        <begin position="1"/>
        <end position="20"/>
    </location>
</feature>
<dbReference type="GO" id="GO:0046486">
    <property type="term" value="P:glycerolipid metabolic process"/>
    <property type="evidence" value="ECO:0007669"/>
    <property type="project" value="UniProtKB-ARBA"/>
</dbReference>
<proteinExistence type="predicted"/>
<dbReference type="VEuPathDB" id="FungiDB:FVEG_01745"/>
<dbReference type="PROSITE" id="PS51635">
    <property type="entry name" value="PNPLA"/>
    <property type="match status" value="1"/>
</dbReference>
<dbReference type="OrthoDB" id="194358at2759"/>
<dbReference type="GeneID" id="30060007"/>
<dbReference type="CDD" id="cd07199">
    <property type="entry name" value="Pat17_PNPLA8_PNPLA9_like"/>
    <property type="match status" value="1"/>
</dbReference>
<dbReference type="SUPFAM" id="SSF52540">
    <property type="entry name" value="P-loop containing nucleoside triphosphate hydrolases"/>
    <property type="match status" value="1"/>
</dbReference>
<evidence type="ECO:0000256" key="2">
    <source>
        <dbReference type="ARBA" id="ARBA00022963"/>
    </source>
</evidence>
<dbReference type="Proteomes" id="UP000009096">
    <property type="component" value="Chromosome 6"/>
</dbReference>
<dbReference type="InterPro" id="IPR027417">
    <property type="entry name" value="P-loop_NTPase"/>
</dbReference>
<feature type="region of interest" description="Disordered" evidence="5">
    <location>
        <begin position="224"/>
        <end position="245"/>
    </location>
</feature>
<name>W7LSU1_GIBM7</name>
<feature type="short sequence motif" description="GXSXG" evidence="4">
    <location>
        <begin position="828"/>
        <end position="832"/>
    </location>
</feature>
<dbReference type="Pfam" id="PF01734">
    <property type="entry name" value="Patatin"/>
    <property type="match status" value="1"/>
</dbReference>
<dbReference type="GO" id="GO:0016042">
    <property type="term" value="P:lipid catabolic process"/>
    <property type="evidence" value="ECO:0007669"/>
    <property type="project" value="UniProtKB-UniRule"/>
</dbReference>
<dbReference type="GO" id="GO:0016020">
    <property type="term" value="C:membrane"/>
    <property type="evidence" value="ECO:0007669"/>
    <property type="project" value="TreeGrafter"/>
</dbReference>
<feature type="active site" description="Nucleophile" evidence="4">
    <location>
        <position position="830"/>
    </location>
</feature>
<evidence type="ECO:0000256" key="3">
    <source>
        <dbReference type="ARBA" id="ARBA00023098"/>
    </source>
</evidence>
<dbReference type="EMBL" id="DS022243">
    <property type="protein sequence ID" value="EWG38554.1"/>
    <property type="molecule type" value="Genomic_DNA"/>
</dbReference>
<dbReference type="Gene3D" id="3.40.50.300">
    <property type="entry name" value="P-loop containing nucleotide triphosphate hydrolases"/>
    <property type="match status" value="1"/>
</dbReference>
<evidence type="ECO:0000313" key="7">
    <source>
        <dbReference type="EMBL" id="EWG38554.1"/>
    </source>
</evidence>
<evidence type="ECO:0000256" key="4">
    <source>
        <dbReference type="PROSITE-ProRule" id="PRU01161"/>
    </source>
</evidence>
<dbReference type="EMBL" id="CM000583">
    <property type="protein sequence ID" value="EWG38554.1"/>
    <property type="molecule type" value="Genomic_DNA"/>
</dbReference>
<feature type="active site" description="Proton acceptor" evidence="4">
    <location>
        <position position="993"/>
    </location>
</feature>
<dbReference type="InterPro" id="IPR016035">
    <property type="entry name" value="Acyl_Trfase/lysoPLipase"/>
</dbReference>
<dbReference type="SUPFAM" id="SSF52151">
    <property type="entry name" value="FabD/lysophospholipase-like"/>
    <property type="match status" value="1"/>
</dbReference>
<dbReference type="Gene3D" id="3.40.1090.10">
    <property type="entry name" value="Cytosolic phospholipase A2 catalytic domain"/>
    <property type="match status" value="1"/>
</dbReference>
<evidence type="ECO:0000256" key="5">
    <source>
        <dbReference type="SAM" id="MobiDB-lite"/>
    </source>
</evidence>
<accession>W7LSU1</accession>